<keyword evidence="2" id="KW-1185">Reference proteome</keyword>
<protein>
    <submittedName>
        <fullName evidence="1">DUF1415 domain-containing protein</fullName>
    </submittedName>
</protein>
<name>A0A317CJY6_9GAMM</name>
<reference evidence="1 2" key="1">
    <citation type="submission" date="2018-05" db="EMBL/GenBank/DDBJ databases">
        <title>Leucothrix arctica sp. nov., isolated from Arctic seawater.</title>
        <authorList>
            <person name="Choi A."/>
            <person name="Baek K."/>
        </authorList>
    </citation>
    <scope>NUCLEOTIDE SEQUENCE [LARGE SCALE GENOMIC DNA]</scope>
    <source>
        <strain evidence="1 2">IMCC9719</strain>
    </source>
</reference>
<evidence type="ECO:0000313" key="2">
    <source>
        <dbReference type="Proteomes" id="UP000245506"/>
    </source>
</evidence>
<evidence type="ECO:0000313" key="1">
    <source>
        <dbReference type="EMBL" id="PWQ98905.1"/>
    </source>
</evidence>
<sequence>MSQSNQDILIQHSQRWLEEVVIAHNFCPFAKREFIKKSIHFDVIPHTKTEECLESLIAACEQLDNDASIETMLLILPNGYTNFEDYLDLVDYADRLLEAQNYEGTYQLASFHPDYCFDESEPNDPANYTNRSPYPMLHLLREASIERVLESVEDPEAIPQNNIERAKSLGIVHLKQRLENCFRTTE</sequence>
<dbReference type="OrthoDB" id="277390at2"/>
<dbReference type="RefSeq" id="WP_109821711.1">
    <property type="nucleotide sequence ID" value="NZ_QGKL01000009.1"/>
</dbReference>
<dbReference type="AlphaFoldDB" id="A0A317CJY6"/>
<organism evidence="1 2">
    <name type="scientific">Leucothrix arctica</name>
    <dbReference type="NCBI Taxonomy" id="1481894"/>
    <lineage>
        <taxon>Bacteria</taxon>
        <taxon>Pseudomonadati</taxon>
        <taxon>Pseudomonadota</taxon>
        <taxon>Gammaproteobacteria</taxon>
        <taxon>Thiotrichales</taxon>
        <taxon>Thiotrichaceae</taxon>
        <taxon>Leucothrix</taxon>
    </lineage>
</organism>
<dbReference type="Pfam" id="PF07209">
    <property type="entry name" value="DUF1415"/>
    <property type="match status" value="1"/>
</dbReference>
<dbReference type="InterPro" id="IPR009858">
    <property type="entry name" value="DUF1415"/>
</dbReference>
<gene>
    <name evidence="1" type="ORF">DKT75_01710</name>
</gene>
<comment type="caution">
    <text evidence="1">The sequence shown here is derived from an EMBL/GenBank/DDBJ whole genome shotgun (WGS) entry which is preliminary data.</text>
</comment>
<dbReference type="EMBL" id="QGKL01000009">
    <property type="protein sequence ID" value="PWQ98905.1"/>
    <property type="molecule type" value="Genomic_DNA"/>
</dbReference>
<dbReference type="Proteomes" id="UP000245506">
    <property type="component" value="Unassembled WGS sequence"/>
</dbReference>
<proteinExistence type="predicted"/>
<accession>A0A317CJY6</accession>